<evidence type="ECO:0000256" key="5">
    <source>
        <dbReference type="ARBA" id="ARBA00023065"/>
    </source>
</evidence>
<feature type="compositionally biased region" description="Low complexity" evidence="9">
    <location>
        <begin position="160"/>
        <end position="177"/>
    </location>
</feature>
<feature type="compositionally biased region" description="Basic residues" evidence="9">
    <location>
        <begin position="933"/>
        <end position="949"/>
    </location>
</feature>
<feature type="compositionally biased region" description="Polar residues" evidence="9">
    <location>
        <begin position="1391"/>
        <end position="1402"/>
    </location>
</feature>
<feature type="compositionally biased region" description="Acidic residues" evidence="9">
    <location>
        <begin position="329"/>
        <end position="338"/>
    </location>
</feature>
<feature type="compositionally biased region" description="Polar residues" evidence="9">
    <location>
        <begin position="267"/>
        <end position="279"/>
    </location>
</feature>
<protein>
    <recommendedName>
        <fullName evidence="11">Potassium channel domain-containing protein</fullName>
    </recommendedName>
</protein>
<dbReference type="EMBL" id="HBKQ01023670">
    <property type="protein sequence ID" value="CAE2241548.1"/>
    <property type="molecule type" value="Transcribed_RNA"/>
</dbReference>
<feature type="transmembrane region" description="Helical" evidence="10">
    <location>
        <begin position="1572"/>
        <end position="1590"/>
    </location>
</feature>
<comment type="similarity">
    <text evidence="8">Belongs to the two pore domain potassium channel (TC 1.A.1.8) family.</text>
</comment>
<name>A0A7S4MTB1_9STRA</name>
<feature type="compositionally biased region" description="Basic and acidic residues" evidence="9">
    <location>
        <begin position="1080"/>
        <end position="1091"/>
    </location>
</feature>
<feature type="region of interest" description="Disordered" evidence="9">
    <location>
        <begin position="108"/>
        <end position="279"/>
    </location>
</feature>
<feature type="region of interest" description="Disordered" evidence="9">
    <location>
        <begin position="919"/>
        <end position="1091"/>
    </location>
</feature>
<feature type="transmembrane region" description="Helical" evidence="10">
    <location>
        <begin position="1188"/>
        <end position="1207"/>
    </location>
</feature>
<accession>A0A7S4MTB1</accession>
<evidence type="ECO:0000256" key="8">
    <source>
        <dbReference type="RuleBase" id="RU003857"/>
    </source>
</evidence>
<evidence type="ECO:0000256" key="2">
    <source>
        <dbReference type="ARBA" id="ARBA00022448"/>
    </source>
</evidence>
<dbReference type="GO" id="GO:0005886">
    <property type="term" value="C:plasma membrane"/>
    <property type="evidence" value="ECO:0007669"/>
    <property type="project" value="TreeGrafter"/>
</dbReference>
<keyword evidence="7 8" id="KW-0407">Ion channel</keyword>
<dbReference type="GO" id="GO:0022841">
    <property type="term" value="F:potassium ion leak channel activity"/>
    <property type="evidence" value="ECO:0007669"/>
    <property type="project" value="TreeGrafter"/>
</dbReference>
<dbReference type="PRINTS" id="PR01333">
    <property type="entry name" value="2POREKCHANEL"/>
</dbReference>
<feature type="compositionally biased region" description="Low complexity" evidence="9">
    <location>
        <begin position="1958"/>
        <end position="1968"/>
    </location>
</feature>
<comment type="subcellular location">
    <subcellularLocation>
        <location evidence="1">Membrane</location>
        <topology evidence="1">Multi-pass membrane protein</topology>
    </subcellularLocation>
</comment>
<feature type="transmembrane region" description="Helical" evidence="10">
    <location>
        <begin position="1161"/>
        <end position="1181"/>
    </location>
</feature>
<feature type="transmembrane region" description="Helical" evidence="10">
    <location>
        <begin position="1219"/>
        <end position="1240"/>
    </location>
</feature>
<feature type="compositionally biased region" description="Polar residues" evidence="9">
    <location>
        <begin position="1814"/>
        <end position="1824"/>
    </location>
</feature>
<evidence type="ECO:0000256" key="3">
    <source>
        <dbReference type="ARBA" id="ARBA00022692"/>
    </source>
</evidence>
<dbReference type="PANTHER" id="PTHR11003">
    <property type="entry name" value="POTASSIUM CHANNEL, SUBFAMILY K"/>
    <property type="match status" value="1"/>
</dbReference>
<dbReference type="InterPro" id="IPR003280">
    <property type="entry name" value="2pore_dom_K_chnl"/>
</dbReference>
<feature type="compositionally biased region" description="Basic residues" evidence="9">
    <location>
        <begin position="1010"/>
        <end position="1020"/>
    </location>
</feature>
<reference evidence="12" key="1">
    <citation type="submission" date="2021-01" db="EMBL/GenBank/DDBJ databases">
        <authorList>
            <person name="Corre E."/>
            <person name="Pelletier E."/>
            <person name="Niang G."/>
            <person name="Scheremetjew M."/>
            <person name="Finn R."/>
            <person name="Kale V."/>
            <person name="Holt S."/>
            <person name="Cochrane G."/>
            <person name="Meng A."/>
            <person name="Brown T."/>
            <person name="Cohen L."/>
        </authorList>
    </citation>
    <scope>NUCLEOTIDE SEQUENCE</scope>
    <source>
        <strain evidence="12">Isolate 1302-5</strain>
    </source>
</reference>
<evidence type="ECO:0000256" key="6">
    <source>
        <dbReference type="ARBA" id="ARBA00023136"/>
    </source>
</evidence>
<dbReference type="PROSITE" id="PS00018">
    <property type="entry name" value="EF_HAND_1"/>
    <property type="match status" value="1"/>
</dbReference>
<evidence type="ECO:0000313" key="12">
    <source>
        <dbReference type="EMBL" id="CAE2241548.1"/>
    </source>
</evidence>
<feature type="compositionally biased region" description="Basic and acidic residues" evidence="9">
    <location>
        <begin position="773"/>
        <end position="796"/>
    </location>
</feature>
<dbReference type="Gene3D" id="1.10.287.70">
    <property type="match status" value="2"/>
</dbReference>
<feature type="compositionally biased region" description="Low complexity" evidence="9">
    <location>
        <begin position="976"/>
        <end position="1009"/>
    </location>
</feature>
<evidence type="ECO:0000256" key="9">
    <source>
        <dbReference type="SAM" id="MobiDB-lite"/>
    </source>
</evidence>
<evidence type="ECO:0000256" key="10">
    <source>
        <dbReference type="SAM" id="Phobius"/>
    </source>
</evidence>
<gene>
    <name evidence="12" type="ORF">OAUR00152_LOCUS16106</name>
</gene>
<proteinExistence type="inferred from homology"/>
<sequence length="1981" mass="210595">MSSVSSPTVHEKSKKRSSGGDRGGRGGGSPDAEKFYSADELTPAGKRQGGVAGGSSSHHRRAMSDATDVVQHFMTPPEDSACGSGSGGKKKARGNASRLAGTLDFDLDDAEPLLGAPSRSGSGSGSKVGRVGSSSSGGRGRTSPDGLRLTSSGTFEKSQTSGTSHSASTKKTAASSAVRRKRQGDEFIRRLQMESVGRLSVAEVGGGGGSGAESFANRGDDSATDSDSFVKRSDGEGRSEINGGSAGGQRHRRRYDAEVDYVPDQAATPNSPSSRSDITMTIFHTRGEDEHKLNMTLSSVNEDGVGPLPSEQRGKGWGHGWGRAKSDGEEGGTTDDGDSSQSATRFHIPLGPALAPAPVSEEGVHSAADDEKTLERPRRRRFYGTGRAGGKPAPGHRRTRSGDAAAATLMTGGTEWIGMELDRLPLPDPVDHDAEDDDEESGKRGSTSDKLGPLGGGGSNSDRESAAKKAKIGAGGVAGAVSSSYFGMLFGRKSSSGGSGSGTKSGGQPSLATGKSSSWASRKRQQRQQAQQQTQAQAQQSQSQSHSQSQSKPQTAHNDEDTLVLSDTTFDVDDAEGLAGLRFSAGRSPAKPRTRALGGRGRSRDDAAVRGGTAFANLAARGGGRANASFTATAAAAAGKGNGGSPARGGVYTSSVSSGNTQLGEGGSSTAVPYALGPLRSDSISTLGASPKPYGRKPSVLYNRALSADSTAARSLLGVGGAGNESIISDITASEMGSVMEGWGSLAGSLTAKASAALVASKVVEEGSEDDGSERTESGSDKKPAHGGSSDRKKSPDANAYSSAMNTDGLENGQSHPGSANDMGALASPTPDVTGIEPSLSEHKEAINFGDKDSASCRDSQDEIRSPADSIGVLSETSHESHESKESAFSWISNKFGSFLSPEGHSKAPVQALHESWRLAGMPTLPASSDRQQHHHQHQLSRQHQHQQRRRAESWAGAETPRESSSWRSERMGRKSSLASSTSSSSSSSSSGSESSETSSSSESSSPSSSRRRGFGRHGRNSAASAAGLEKTDRTSNVPRVKIVSPRRDGSMGRGRPGGSTEPPRDDASDSGRSPFATVEQKDPLRPSREEWDRIQRFDMHMRTISKSSNTEDRQSYAPRMSVVPEEEADKYTTFICPRCHTRQREFFTVDSAPGQFEGPAGYLAFYFAVYVIASLFVFGLEEGWAPLDCVYFAVITVTTAGLGDFVPTTNTAKIICSVFIYFGVACIGLLLGTLLASGLDDASRKAAKENLVKNCPNCARIENAKASQAAQAARARYAASIRHLQASSVLSKSERPAAFSGKSADVYPCSVSSSHSPHSHHRKRRKTKDGSSQSIDGSSSVGSLNRSAHSPPNGSGTDKSDNKKDNRGESPPPAPPIVMPALPTHGGVPTSPSQGMSTEWNSRSPYKNAGGVTPRGVFDAIPEAASHEVPPPPLFMTPQSPRPFEILARQSHSRHMSFDLHNISAGAPPRSTYPPKSTYRQMRNEDREYQTPLAVDDRTTYSATADTPVPWGPAGAQIPPNQTSDNEVYSDNEYDSDYTTSSYTSSSSAPDLKPLSRVQAAKYVFLTLRQAVANSLFIIAIGSFGFYFIEEMAAVDAFYFTTVLLTTVGYGDIAPRTTEGKMFATVYVLVAGTVLLHNMSMISMIPLELRKRRIERAVLMQFGDQLDDAALRELATGPLIQRLQLSVSRPDGLDECTREMFALAMLVRLGRITEQDVHATFAAFKRLDVDNDGKLNSKEIILGEVQKRRTLMRQKSQAESIVDYGSDEGEGIGKGFDAGGYARPRGQLFFSSIFGRRSEDEKCEQEDVEHGHSGSNGTPSVASGFSDEDEEFAGQKTEQERLFHMHRTPVIKNSSKFDENPFDQSGAVEIDLVANEQASLLQHPLSSMPPRPMNGPVGHVSGYMAVGNQPDDLYDVERPSSIRTRMMSGDSHYSALTTNTNDLEMGYNNFDYAQWQSPHSRPSPSSMSRRRRVSSERGID</sequence>
<evidence type="ECO:0000256" key="7">
    <source>
        <dbReference type="ARBA" id="ARBA00023303"/>
    </source>
</evidence>
<dbReference type="PANTHER" id="PTHR11003:SF291">
    <property type="entry name" value="IP11374P"/>
    <property type="match status" value="1"/>
</dbReference>
<evidence type="ECO:0000256" key="4">
    <source>
        <dbReference type="ARBA" id="ARBA00022989"/>
    </source>
</evidence>
<feature type="compositionally biased region" description="Basic and acidic residues" evidence="9">
    <location>
        <begin position="228"/>
        <end position="239"/>
    </location>
</feature>
<keyword evidence="6 10" id="KW-0472">Membrane</keyword>
<feature type="compositionally biased region" description="Basic and acidic residues" evidence="9">
    <location>
        <begin position="1359"/>
        <end position="1369"/>
    </location>
</feature>
<dbReference type="GO" id="GO:0015271">
    <property type="term" value="F:outward rectifier potassium channel activity"/>
    <property type="evidence" value="ECO:0007669"/>
    <property type="project" value="TreeGrafter"/>
</dbReference>
<organism evidence="12">
    <name type="scientific">Odontella aurita</name>
    <dbReference type="NCBI Taxonomy" id="265563"/>
    <lineage>
        <taxon>Eukaryota</taxon>
        <taxon>Sar</taxon>
        <taxon>Stramenopiles</taxon>
        <taxon>Ochrophyta</taxon>
        <taxon>Bacillariophyta</taxon>
        <taxon>Mediophyceae</taxon>
        <taxon>Biddulphiophycidae</taxon>
        <taxon>Eupodiscales</taxon>
        <taxon>Odontellaceae</taxon>
        <taxon>Odontella</taxon>
    </lineage>
</organism>
<dbReference type="GO" id="GO:0005737">
    <property type="term" value="C:cytoplasm"/>
    <property type="evidence" value="ECO:0007669"/>
    <property type="project" value="UniProtKB-ARBA"/>
</dbReference>
<feature type="compositionally biased region" description="Low complexity" evidence="9">
    <location>
        <begin position="527"/>
        <end position="554"/>
    </location>
</feature>
<feature type="region of interest" description="Disordered" evidence="9">
    <location>
        <begin position="635"/>
        <end position="675"/>
    </location>
</feature>
<feature type="domain" description="Potassium channel" evidence="11">
    <location>
        <begin position="1168"/>
        <end position="1235"/>
    </location>
</feature>
<dbReference type="SUPFAM" id="SSF81324">
    <property type="entry name" value="Voltage-gated potassium channels"/>
    <property type="match status" value="2"/>
</dbReference>
<feature type="region of interest" description="Disordered" evidence="9">
    <location>
        <begin position="762"/>
        <end position="888"/>
    </location>
</feature>
<dbReference type="GO" id="GO:0030322">
    <property type="term" value="P:stabilization of membrane potential"/>
    <property type="evidence" value="ECO:0007669"/>
    <property type="project" value="TreeGrafter"/>
</dbReference>
<feature type="compositionally biased region" description="Polar residues" evidence="9">
    <location>
        <begin position="149"/>
        <end position="159"/>
    </location>
</feature>
<keyword evidence="2 8" id="KW-0813">Transport</keyword>
<feature type="region of interest" description="Disordered" evidence="9">
    <location>
        <begin position="1954"/>
        <end position="1981"/>
    </location>
</feature>
<evidence type="ECO:0000259" key="11">
    <source>
        <dbReference type="Pfam" id="PF07885"/>
    </source>
</evidence>
<feature type="compositionally biased region" description="Basic and acidic residues" evidence="9">
    <location>
        <begin position="362"/>
        <end position="376"/>
    </location>
</feature>
<dbReference type="InterPro" id="IPR018247">
    <property type="entry name" value="EF_Hand_1_Ca_BS"/>
</dbReference>
<dbReference type="Pfam" id="PF07885">
    <property type="entry name" value="Ion_trans_2"/>
    <property type="match status" value="2"/>
</dbReference>
<feature type="region of interest" description="Disordered" evidence="9">
    <location>
        <begin position="1"/>
        <end position="96"/>
    </location>
</feature>
<feature type="compositionally biased region" description="Basic and acidic residues" evidence="9">
    <location>
        <begin position="877"/>
        <end position="886"/>
    </location>
</feature>
<feature type="domain" description="Potassium channel" evidence="11">
    <location>
        <begin position="1578"/>
        <end position="1632"/>
    </location>
</feature>
<feature type="compositionally biased region" description="Polar residues" evidence="9">
    <location>
        <begin position="1345"/>
        <end position="1358"/>
    </location>
</feature>
<feature type="compositionally biased region" description="Low complexity" evidence="9">
    <location>
        <begin position="118"/>
        <end position="134"/>
    </location>
</feature>
<feature type="compositionally biased region" description="Polar residues" evidence="9">
    <location>
        <begin position="652"/>
        <end position="671"/>
    </location>
</feature>
<feature type="compositionally biased region" description="Basic and acidic residues" evidence="9">
    <location>
        <begin position="420"/>
        <end position="432"/>
    </location>
</feature>
<feature type="region of interest" description="Disordered" evidence="9">
    <location>
        <begin position="418"/>
        <end position="568"/>
    </location>
</feature>
<feature type="compositionally biased region" description="Basic and acidic residues" evidence="9">
    <location>
        <begin position="183"/>
        <end position="192"/>
    </location>
</feature>
<feature type="region of interest" description="Disordered" evidence="9">
    <location>
        <begin position="299"/>
        <end position="403"/>
    </location>
</feature>
<feature type="compositionally biased region" description="Low complexity" evidence="9">
    <location>
        <begin position="1538"/>
        <end position="1549"/>
    </location>
</feature>
<dbReference type="InterPro" id="IPR013099">
    <property type="entry name" value="K_chnl_dom"/>
</dbReference>
<feature type="region of interest" description="Disordered" evidence="9">
    <location>
        <begin position="1301"/>
        <end position="1402"/>
    </location>
</feature>
<feature type="compositionally biased region" description="Basic residues" evidence="9">
    <location>
        <begin position="1318"/>
        <end position="1328"/>
    </location>
</feature>
<feature type="compositionally biased region" description="Low complexity" evidence="9">
    <location>
        <begin position="1331"/>
        <end position="1344"/>
    </location>
</feature>
<feature type="compositionally biased region" description="Basic and acidic residues" evidence="9">
    <location>
        <begin position="840"/>
        <end position="866"/>
    </location>
</feature>
<keyword evidence="5 8" id="KW-0406">Ion transport</keyword>
<feature type="region of interest" description="Disordered" evidence="9">
    <location>
        <begin position="1801"/>
        <end position="1835"/>
    </location>
</feature>
<feature type="transmembrane region" description="Helical" evidence="10">
    <location>
        <begin position="1625"/>
        <end position="1648"/>
    </location>
</feature>
<feature type="region of interest" description="Disordered" evidence="9">
    <location>
        <begin position="1505"/>
        <end position="1552"/>
    </location>
</feature>
<feature type="region of interest" description="Disordered" evidence="9">
    <location>
        <begin position="580"/>
        <end position="609"/>
    </location>
</feature>
<evidence type="ECO:0000256" key="1">
    <source>
        <dbReference type="ARBA" id="ARBA00004141"/>
    </source>
</evidence>
<keyword evidence="3 8" id="KW-0812">Transmembrane</keyword>
<keyword evidence="4 10" id="KW-1133">Transmembrane helix</keyword>